<name>A0A382AAM2_9ZZZZ</name>
<organism evidence="1">
    <name type="scientific">marine metagenome</name>
    <dbReference type="NCBI Taxonomy" id="408172"/>
    <lineage>
        <taxon>unclassified sequences</taxon>
        <taxon>metagenomes</taxon>
        <taxon>ecological metagenomes</taxon>
    </lineage>
</organism>
<gene>
    <name evidence="1" type="ORF">METZ01_LOCUS150931</name>
</gene>
<evidence type="ECO:0000313" key="1">
    <source>
        <dbReference type="EMBL" id="SVA98077.1"/>
    </source>
</evidence>
<protein>
    <submittedName>
        <fullName evidence="1">Uncharacterized protein</fullName>
    </submittedName>
</protein>
<feature type="non-terminal residue" evidence="1">
    <location>
        <position position="311"/>
    </location>
</feature>
<accession>A0A382AAM2</accession>
<sequence length="311" mass="34716">MKLTSANLDIKTGAGANMLDLTTSVWHELNFYEDIYSPIVSGDITLTDTVGLIESFPIIGEEILDVSFSTSGASLPPTAGPGTTSTPPASEAPKQVINRFRVYKVDPPVQVTDNSRTIKLYFVTDNQFTNLLSKVRKIYPTKQNIPNTTQSITDKSYTLADTARDIFYDFFVGTKKPLRQPKTRKPFLVEPTRYKSEIVIPNWNPFKAISFLASKAVSSNPETKGANFVFYQTLQGFRFVSIETLMLGGFRLFQEKYENGAAVAQDYPHLATNAILETATTDKSSHIPIFKDDPEPEGNMKKFVASYKYMP</sequence>
<reference evidence="1" key="1">
    <citation type="submission" date="2018-05" db="EMBL/GenBank/DDBJ databases">
        <authorList>
            <person name="Lanie J.A."/>
            <person name="Ng W.-L."/>
            <person name="Kazmierczak K.M."/>
            <person name="Andrzejewski T.M."/>
            <person name="Davidsen T.M."/>
            <person name="Wayne K.J."/>
            <person name="Tettelin H."/>
            <person name="Glass J.I."/>
            <person name="Rusch D."/>
            <person name="Podicherti R."/>
            <person name="Tsui H.-C.T."/>
            <person name="Winkler M.E."/>
        </authorList>
    </citation>
    <scope>NUCLEOTIDE SEQUENCE</scope>
</reference>
<dbReference type="AlphaFoldDB" id="A0A382AAM2"/>
<proteinExistence type="predicted"/>
<dbReference type="EMBL" id="UINC01024445">
    <property type="protein sequence ID" value="SVA98077.1"/>
    <property type="molecule type" value="Genomic_DNA"/>
</dbReference>